<dbReference type="OrthoDB" id="6273691at2759"/>
<accession>A0A9P0QDK6</accession>
<feature type="region of interest" description="Disordered" evidence="1">
    <location>
        <begin position="85"/>
        <end position="104"/>
    </location>
</feature>
<evidence type="ECO:0000313" key="3">
    <source>
        <dbReference type="Proteomes" id="UP001152888"/>
    </source>
</evidence>
<name>A0A9P0QDK6_ACAOB</name>
<organism evidence="2 3">
    <name type="scientific">Acanthoscelides obtectus</name>
    <name type="common">Bean weevil</name>
    <name type="synonym">Bruchus obtectus</name>
    <dbReference type="NCBI Taxonomy" id="200917"/>
    <lineage>
        <taxon>Eukaryota</taxon>
        <taxon>Metazoa</taxon>
        <taxon>Ecdysozoa</taxon>
        <taxon>Arthropoda</taxon>
        <taxon>Hexapoda</taxon>
        <taxon>Insecta</taxon>
        <taxon>Pterygota</taxon>
        <taxon>Neoptera</taxon>
        <taxon>Endopterygota</taxon>
        <taxon>Coleoptera</taxon>
        <taxon>Polyphaga</taxon>
        <taxon>Cucujiformia</taxon>
        <taxon>Chrysomeloidea</taxon>
        <taxon>Chrysomelidae</taxon>
        <taxon>Bruchinae</taxon>
        <taxon>Bruchini</taxon>
        <taxon>Acanthoscelides</taxon>
    </lineage>
</organism>
<reference evidence="2" key="1">
    <citation type="submission" date="2022-03" db="EMBL/GenBank/DDBJ databases">
        <authorList>
            <person name="Sayadi A."/>
        </authorList>
    </citation>
    <scope>NUCLEOTIDE SEQUENCE</scope>
</reference>
<keyword evidence="3" id="KW-1185">Reference proteome</keyword>
<protein>
    <submittedName>
        <fullName evidence="2">Uncharacterized protein</fullName>
    </submittedName>
</protein>
<comment type="caution">
    <text evidence="2">The sequence shown here is derived from an EMBL/GenBank/DDBJ whole genome shotgun (WGS) entry which is preliminary data.</text>
</comment>
<dbReference type="EMBL" id="CAKOFQ010009519">
    <property type="protein sequence ID" value="CAH2017933.1"/>
    <property type="molecule type" value="Genomic_DNA"/>
</dbReference>
<proteinExistence type="predicted"/>
<evidence type="ECO:0000256" key="1">
    <source>
        <dbReference type="SAM" id="MobiDB-lite"/>
    </source>
</evidence>
<feature type="compositionally biased region" description="Basic and acidic residues" evidence="1">
    <location>
        <begin position="94"/>
        <end position="104"/>
    </location>
</feature>
<gene>
    <name evidence="2" type="ORF">ACAOBT_LOCUS36318</name>
</gene>
<sequence length="104" mass="11437">MIGDSKKLSSPSLVRKATVNRSHGDTLQKVQAQVCPDFNSKSNSYNNYGYSKSPYHNNSHSYSSSPANTTPSMIFSPAVLLTPNPRRTLAEMSTTEKKRNGTIL</sequence>
<feature type="region of interest" description="Disordered" evidence="1">
    <location>
        <begin position="1"/>
        <end position="38"/>
    </location>
</feature>
<dbReference type="Proteomes" id="UP001152888">
    <property type="component" value="Unassembled WGS sequence"/>
</dbReference>
<dbReference type="AlphaFoldDB" id="A0A9P0QDK6"/>
<evidence type="ECO:0000313" key="2">
    <source>
        <dbReference type="EMBL" id="CAH2017933.1"/>
    </source>
</evidence>